<evidence type="ECO:0000256" key="5">
    <source>
        <dbReference type="ARBA" id="ARBA00022840"/>
    </source>
</evidence>
<dbReference type="EMBL" id="JAHIBW010000009">
    <property type="protein sequence ID" value="KAG7308143.1"/>
    <property type="molecule type" value="Genomic_DNA"/>
</dbReference>
<feature type="binding site" evidence="8">
    <location>
        <begin position="312"/>
        <end position="319"/>
    </location>
    <ligand>
        <name>ATP</name>
        <dbReference type="ChEBI" id="CHEBI:30616"/>
    </ligand>
</feature>
<sequence>MFGAFEGLPKMTKDAKAPAADSLGRGSWPRKADNVKIEFGFGVPLGAMAAHPAFHSAWDMGCPSSSFHQMANMMDRMMAERFQPFGYARMTARRCSEGKSDDKTPKEPPRDGIRHSSKKDKARNSPGTHANNGTRHLPTQVVRPSVNIFSKDTPPDPNKQAPQDPTTEKWAGTLRRRDPEIQPTLPSIVTRKTSSSSIGSGRNGRSLERRARARNLVPIKPINGKSDVPNEGADVTIYEKDEKVFDTTGYEMHLVETLEKDILQKNPNIRWKDVVGLDDAKSVLQEAVVLPLVMPDYFKGIRRPWKGVLLTGPPGTGKTLLARAVATECKTTFFNVSSATLTSKYRGDSEKLVRLLFDMALFYAPSTIFIDEVDSLCAVRGADSEHEASRRFKAELLIQMDGLAAVFNQEKIIMVLAATNHPWDIDEAFRRRFEKRIYIGLPDEPTRVKLLKTSLRDVVLADDVQLEELAQKLDGYSGSDICNLCRDAAMMTMRHKIAGKTPDEIRRLKRSELEAPVSKEDLEAASEKTRRTVTQADVAKYTTWMQKHGCS</sequence>
<comment type="function">
    <text evidence="8">Catalytic subunit of a complex which severs microtubules in an ATP-dependent manner. Microtubule severing may promote rapid reorganization of cellular microtubule arrays and the release of microtubules from the centrosome following nucleation.</text>
</comment>
<keyword evidence="8" id="KW-0132">Cell division</keyword>
<dbReference type="InterPro" id="IPR003959">
    <property type="entry name" value="ATPase_AAA_core"/>
</dbReference>
<protein>
    <recommendedName>
        <fullName evidence="8">Katanin p60 ATPase-containing subunit A1</fullName>
        <shortName evidence="8">Katanin p60 subunit A1</shortName>
        <ecNumber evidence="8">5.6.1.1</ecNumber>
    </recommendedName>
    <alternativeName>
        <fullName evidence="8">p60 katanin</fullName>
    </alternativeName>
</protein>
<evidence type="ECO:0000313" key="11">
    <source>
        <dbReference type="EMBL" id="KAG7308143.1"/>
    </source>
</evidence>
<keyword evidence="12" id="KW-1185">Reference proteome</keyword>
<dbReference type="Pfam" id="PF17862">
    <property type="entry name" value="AAA_lid_3"/>
    <property type="match status" value="1"/>
</dbReference>
<evidence type="ECO:0000256" key="2">
    <source>
        <dbReference type="ARBA" id="ARBA00022490"/>
    </source>
</evidence>
<keyword evidence="7 8" id="KW-0413">Isomerase</keyword>
<dbReference type="PANTHER" id="PTHR23074:SF152">
    <property type="entry name" value="KATANIN P60 ATPASE-CONTAINING SUBUNIT A1"/>
    <property type="match status" value="1"/>
</dbReference>
<dbReference type="InterPro" id="IPR041569">
    <property type="entry name" value="AAA_lid_3"/>
</dbReference>
<dbReference type="SUPFAM" id="SSF52540">
    <property type="entry name" value="P-loop containing nucleoside triphosphate hydrolases"/>
    <property type="match status" value="1"/>
</dbReference>
<evidence type="ECO:0000256" key="9">
    <source>
        <dbReference type="SAM" id="MobiDB-lite"/>
    </source>
</evidence>
<comment type="catalytic activity">
    <reaction evidence="8">
        <text>n ATP + n H2O + a microtubule = n ADP + n phosphate + (n+1) alpha/beta tubulin heterodimers.</text>
        <dbReference type="EC" id="5.6.1.1"/>
    </reaction>
</comment>
<dbReference type="InterPro" id="IPR027417">
    <property type="entry name" value="P-loop_NTPase"/>
</dbReference>
<gene>
    <name evidence="8" type="primary">KATNA1</name>
    <name evidence="11" type="ORF">JYU34_006805</name>
</gene>
<comment type="subunit">
    <text evidence="8">Can homooligomerize into hexameric rings, which may be promoted by interaction with microtubules. Interacts with KATNB1, which may serve as a targeting subunit.</text>
</comment>
<accession>A0ABQ7QSY6</accession>
<dbReference type="PANTHER" id="PTHR23074">
    <property type="entry name" value="AAA DOMAIN-CONTAINING"/>
    <property type="match status" value="1"/>
</dbReference>
<comment type="activity regulation">
    <text evidence="8">ATPase activity is stimulated by microtubules, which promote homooligomerization. ATP-dependent microtubule severing is stimulated by interaction with KATNB1.</text>
</comment>
<dbReference type="Gene3D" id="1.10.8.60">
    <property type="match status" value="1"/>
</dbReference>
<keyword evidence="3 8" id="KW-0493">Microtubule</keyword>
<feature type="compositionally biased region" description="Polar residues" evidence="9">
    <location>
        <begin position="184"/>
        <end position="193"/>
    </location>
</feature>
<dbReference type="Proteomes" id="UP000823941">
    <property type="component" value="Chromosome 9"/>
</dbReference>
<dbReference type="Pfam" id="PF00004">
    <property type="entry name" value="AAA"/>
    <property type="match status" value="1"/>
</dbReference>
<evidence type="ECO:0000256" key="1">
    <source>
        <dbReference type="ARBA" id="ARBA00004245"/>
    </source>
</evidence>
<comment type="subcellular location">
    <subcellularLocation>
        <location evidence="1">Cytoplasm</location>
        <location evidence="1">Cytoskeleton</location>
    </subcellularLocation>
    <subcellularLocation>
        <location evidence="8">Cytoplasm</location>
    </subcellularLocation>
    <subcellularLocation>
        <location evidence="8">Cytoplasm</location>
        <location evidence="8">Cytoskeleton</location>
        <location evidence="8">Microtubule organizing center</location>
        <location evidence="8">Centrosome</location>
    </subcellularLocation>
    <subcellularLocation>
        <location evidence="8">Cytoplasm</location>
        <location evidence="8">Cytoskeleton</location>
        <location evidence="8">Spindle pole</location>
    </subcellularLocation>
    <subcellularLocation>
        <location evidence="8">Cytoplasm</location>
        <location evidence="8">Cytoskeleton</location>
        <location evidence="8">Spindle</location>
    </subcellularLocation>
    <text evidence="8">Predominantly cytoplasmic. Also localized to the interphase centrosome and the mitotic spindle poles. Enhanced recruitment to the mitotic spindle poles requires microtubules and interaction with KATNB1.</text>
</comment>
<dbReference type="SMART" id="SM00382">
    <property type="entry name" value="AAA"/>
    <property type="match status" value="1"/>
</dbReference>
<dbReference type="InterPro" id="IPR015415">
    <property type="entry name" value="Spast_Vps4_C"/>
</dbReference>
<feature type="compositionally biased region" description="Basic and acidic residues" evidence="9">
    <location>
        <begin position="94"/>
        <end position="114"/>
    </location>
</feature>
<evidence type="ECO:0000256" key="8">
    <source>
        <dbReference type="HAMAP-Rule" id="MF_03023"/>
    </source>
</evidence>
<name>A0ABQ7QSY6_PLUXY</name>
<evidence type="ECO:0000259" key="10">
    <source>
        <dbReference type="SMART" id="SM00382"/>
    </source>
</evidence>
<evidence type="ECO:0000256" key="4">
    <source>
        <dbReference type="ARBA" id="ARBA00022741"/>
    </source>
</evidence>
<evidence type="ECO:0000256" key="6">
    <source>
        <dbReference type="ARBA" id="ARBA00023212"/>
    </source>
</evidence>
<proteinExistence type="inferred from homology"/>
<dbReference type="Gene3D" id="3.40.50.300">
    <property type="entry name" value="P-loop containing nucleotide triphosphate hydrolases"/>
    <property type="match status" value="1"/>
</dbReference>
<dbReference type="InterPro" id="IPR003960">
    <property type="entry name" value="ATPase_AAA_CS"/>
</dbReference>
<feature type="region of interest" description="Disordered" evidence="9">
    <location>
        <begin position="93"/>
        <end position="211"/>
    </location>
</feature>
<dbReference type="InterPro" id="IPR050304">
    <property type="entry name" value="MT-severing_AAA_ATPase"/>
</dbReference>
<dbReference type="InterPro" id="IPR003593">
    <property type="entry name" value="AAA+_ATPase"/>
</dbReference>
<reference evidence="11 12" key="1">
    <citation type="submission" date="2021-06" db="EMBL/GenBank/DDBJ databases">
        <title>A haploid diamondback moth (Plutella xylostella L.) genome assembly resolves 31 chromosomes and identifies a diamide resistance mutation.</title>
        <authorList>
            <person name="Ward C.M."/>
            <person name="Perry K.D."/>
            <person name="Baker G."/>
            <person name="Powis K."/>
            <person name="Heckel D.G."/>
            <person name="Baxter S.W."/>
        </authorList>
    </citation>
    <scope>NUCLEOTIDE SEQUENCE [LARGE SCALE GENOMIC DNA]</scope>
    <source>
        <strain evidence="11 12">LV</strain>
        <tissue evidence="11">Single pupa</tissue>
    </source>
</reference>
<organism evidence="11 12">
    <name type="scientific">Plutella xylostella</name>
    <name type="common">Diamondback moth</name>
    <name type="synonym">Plutella maculipennis</name>
    <dbReference type="NCBI Taxonomy" id="51655"/>
    <lineage>
        <taxon>Eukaryota</taxon>
        <taxon>Metazoa</taxon>
        <taxon>Ecdysozoa</taxon>
        <taxon>Arthropoda</taxon>
        <taxon>Hexapoda</taxon>
        <taxon>Insecta</taxon>
        <taxon>Pterygota</taxon>
        <taxon>Neoptera</taxon>
        <taxon>Endopterygota</taxon>
        <taxon>Lepidoptera</taxon>
        <taxon>Glossata</taxon>
        <taxon>Ditrysia</taxon>
        <taxon>Yponomeutoidea</taxon>
        <taxon>Plutellidae</taxon>
        <taxon>Plutella</taxon>
    </lineage>
</organism>
<keyword evidence="5 8" id="KW-0067">ATP-binding</keyword>
<comment type="caution">
    <text evidence="11">The sequence shown here is derived from an EMBL/GenBank/DDBJ whole genome shotgun (WGS) entry which is preliminary data.</text>
</comment>
<comment type="similarity">
    <text evidence="8">Belongs to the AAA ATPase family. Katanin p60 subunit A1 subfamily.</text>
</comment>
<feature type="compositionally biased region" description="Polar residues" evidence="9">
    <location>
        <begin position="125"/>
        <end position="134"/>
    </location>
</feature>
<keyword evidence="2 8" id="KW-0963">Cytoplasm</keyword>
<keyword evidence="6 8" id="KW-0206">Cytoskeleton</keyword>
<dbReference type="PROSITE" id="PS00674">
    <property type="entry name" value="AAA"/>
    <property type="match status" value="1"/>
</dbReference>
<dbReference type="HAMAP" id="MF_03023">
    <property type="entry name" value="Katanin_p60_A1"/>
    <property type="match status" value="1"/>
</dbReference>
<evidence type="ECO:0000256" key="3">
    <source>
        <dbReference type="ARBA" id="ARBA00022701"/>
    </source>
</evidence>
<evidence type="ECO:0000256" key="7">
    <source>
        <dbReference type="ARBA" id="ARBA00023235"/>
    </source>
</evidence>
<feature type="domain" description="AAA+ ATPase" evidence="10">
    <location>
        <begin position="304"/>
        <end position="443"/>
    </location>
</feature>
<dbReference type="Pfam" id="PF09336">
    <property type="entry name" value="Vps4_C"/>
    <property type="match status" value="1"/>
</dbReference>
<keyword evidence="8" id="KW-0131">Cell cycle</keyword>
<dbReference type="InterPro" id="IPR028596">
    <property type="entry name" value="KATNA1"/>
</dbReference>
<dbReference type="EC" id="5.6.1.1" evidence="8"/>
<keyword evidence="4 8" id="KW-0547">Nucleotide-binding</keyword>
<evidence type="ECO:0000313" key="12">
    <source>
        <dbReference type="Proteomes" id="UP000823941"/>
    </source>
</evidence>
<feature type="compositionally biased region" description="Low complexity" evidence="9">
    <location>
        <begin position="194"/>
        <end position="204"/>
    </location>
</feature>
<keyword evidence="8" id="KW-0498">Mitosis</keyword>